<name>A0ABR8CYI2_9NOST</name>
<dbReference type="NCBIfam" id="TIGR02595">
    <property type="entry name" value="PEP_CTERM"/>
    <property type="match status" value="1"/>
</dbReference>
<accession>A0ABR8CYI2</accession>
<dbReference type="InterPro" id="IPR013424">
    <property type="entry name" value="Ice-binding_C"/>
</dbReference>
<protein>
    <submittedName>
        <fullName evidence="2">Choice-of-anchor E domain-containing protein</fullName>
    </submittedName>
</protein>
<dbReference type="RefSeq" id="WP_190467860.1">
    <property type="nucleotide sequence ID" value="NZ_JACJSG010000005.1"/>
</dbReference>
<comment type="caution">
    <text evidence="2">The sequence shown here is derived from an EMBL/GenBank/DDBJ whole genome shotgun (WGS) entry which is preliminary data.</text>
</comment>
<keyword evidence="3" id="KW-1185">Reference proteome</keyword>
<dbReference type="EMBL" id="JACJSG010000005">
    <property type="protein sequence ID" value="MBD2499980.1"/>
    <property type="molecule type" value="Genomic_DNA"/>
</dbReference>
<evidence type="ECO:0000256" key="1">
    <source>
        <dbReference type="SAM" id="SignalP"/>
    </source>
</evidence>
<reference evidence="2 3" key="1">
    <citation type="journal article" date="2020" name="ISME J.">
        <title>Comparative genomics reveals insights into cyanobacterial evolution and habitat adaptation.</title>
        <authorList>
            <person name="Chen M.Y."/>
            <person name="Teng W.K."/>
            <person name="Zhao L."/>
            <person name="Hu C.X."/>
            <person name="Zhou Y.K."/>
            <person name="Han B.P."/>
            <person name="Song L.R."/>
            <person name="Shu W.S."/>
        </authorList>
    </citation>
    <scope>NUCLEOTIDE SEQUENCE [LARGE SCALE GENOMIC DNA]</scope>
    <source>
        <strain evidence="2 3">FACHB-119</strain>
    </source>
</reference>
<sequence>MNTKIFNGIAAATTLAGVIATAGTASAASLTQTATFTASTGSFQVTDFDQNFSIQQFSPSLGKLQKVTVDFFGEIQGDGKFENRSSRSATVDVILGGRLSLDQAELTPRPLLELKPTTVKRYNVARYDGTTDYAGASGRTFTGLSTSGSGSTTFTDLASLKVFTGKGDVDFLFSAIANSQVVGSGNISSEINTLARGSVTVTYEYKERVPEPSVVIGMGLFAGLGMLSNRKKQLLKSAKS</sequence>
<keyword evidence="1" id="KW-0732">Signal</keyword>
<evidence type="ECO:0000313" key="3">
    <source>
        <dbReference type="Proteomes" id="UP000661112"/>
    </source>
</evidence>
<feature type="chain" id="PRO_5045911462" evidence="1">
    <location>
        <begin position="28"/>
        <end position="240"/>
    </location>
</feature>
<feature type="signal peptide" evidence="1">
    <location>
        <begin position="1"/>
        <end position="27"/>
    </location>
</feature>
<dbReference type="NCBIfam" id="NF033208">
    <property type="entry name" value="choice_anch_E"/>
    <property type="match status" value="1"/>
</dbReference>
<organism evidence="2 3">
    <name type="scientific">Anabaena azotica FACHB-119</name>
    <dbReference type="NCBI Taxonomy" id="947527"/>
    <lineage>
        <taxon>Bacteria</taxon>
        <taxon>Bacillati</taxon>
        <taxon>Cyanobacteriota</taxon>
        <taxon>Cyanophyceae</taxon>
        <taxon>Nostocales</taxon>
        <taxon>Nostocaceae</taxon>
        <taxon>Anabaena</taxon>
        <taxon>Anabaena azotica</taxon>
    </lineage>
</organism>
<evidence type="ECO:0000313" key="2">
    <source>
        <dbReference type="EMBL" id="MBD2499980.1"/>
    </source>
</evidence>
<gene>
    <name evidence="2" type="ORF">H6G83_04995</name>
</gene>
<dbReference type="Proteomes" id="UP000661112">
    <property type="component" value="Unassembled WGS sequence"/>
</dbReference>
<proteinExistence type="predicted"/>